<feature type="chain" id="PRO_5001668321" description="Outer membrane protein transport protein, Ompp1/FadL/TodX family" evidence="1">
    <location>
        <begin position="20"/>
        <end position="431"/>
    </location>
</feature>
<name>A0A069QT67_HOYLO</name>
<accession>A0A069QT67</accession>
<feature type="signal peptide" evidence="1">
    <location>
        <begin position="1"/>
        <end position="19"/>
    </location>
</feature>
<reference evidence="2 3" key="1">
    <citation type="submission" date="2013-08" db="EMBL/GenBank/DDBJ databases">
        <authorList>
            <person name="Weinstock G."/>
            <person name="Sodergren E."/>
            <person name="Wylie T."/>
            <person name="Fulton L."/>
            <person name="Fulton R."/>
            <person name="Fronick C."/>
            <person name="O'Laughlin M."/>
            <person name="Godfrey J."/>
            <person name="Miner T."/>
            <person name="Herter B."/>
            <person name="Appelbaum E."/>
            <person name="Cordes M."/>
            <person name="Lek S."/>
            <person name="Wollam A."/>
            <person name="Pepin K.H."/>
            <person name="Palsikar V.B."/>
            <person name="Mitreva M."/>
            <person name="Wilson R.K."/>
        </authorList>
    </citation>
    <scope>NUCLEOTIDE SEQUENCE [LARGE SCALE GENOMIC DNA]</scope>
    <source>
        <strain evidence="2 3">ATCC 15930</strain>
    </source>
</reference>
<keyword evidence="3" id="KW-1185">Reference proteome</keyword>
<evidence type="ECO:0008006" key="4">
    <source>
        <dbReference type="Google" id="ProtNLM"/>
    </source>
</evidence>
<gene>
    <name evidence="2" type="ORF">HMPREF1991_00871</name>
</gene>
<evidence type="ECO:0000256" key="1">
    <source>
        <dbReference type="SAM" id="SignalP"/>
    </source>
</evidence>
<keyword evidence="1" id="KW-0732">Signal</keyword>
<dbReference type="Proteomes" id="UP000027442">
    <property type="component" value="Unassembled WGS sequence"/>
</dbReference>
<dbReference type="eggNOG" id="COG2067">
    <property type="taxonomic scope" value="Bacteria"/>
</dbReference>
<dbReference type="Gene3D" id="2.40.160.60">
    <property type="entry name" value="Outer membrane protein transport protein (OMPP1/FadL/TodX)"/>
    <property type="match status" value="1"/>
</dbReference>
<comment type="caution">
    <text evidence="2">The sequence shown here is derived from an EMBL/GenBank/DDBJ whole genome shotgun (WGS) entry which is preliminary data.</text>
</comment>
<dbReference type="RefSeq" id="WP_025790145.1">
    <property type="nucleotide sequence ID" value="NZ_KB899228.1"/>
</dbReference>
<evidence type="ECO:0000313" key="3">
    <source>
        <dbReference type="Proteomes" id="UP000027442"/>
    </source>
</evidence>
<organism evidence="2 3">
    <name type="scientific">Hoylesella loescheii DSM 19665 = JCM 12249 = ATCC 15930</name>
    <dbReference type="NCBI Taxonomy" id="1122985"/>
    <lineage>
        <taxon>Bacteria</taxon>
        <taxon>Pseudomonadati</taxon>
        <taxon>Bacteroidota</taxon>
        <taxon>Bacteroidia</taxon>
        <taxon>Bacteroidales</taxon>
        <taxon>Prevotellaceae</taxon>
        <taxon>Hoylesella</taxon>
    </lineage>
</organism>
<dbReference type="HOGENOM" id="CLU_047829_1_0_10"/>
<dbReference type="AlphaFoldDB" id="A0A069QT67"/>
<evidence type="ECO:0000313" key="2">
    <source>
        <dbReference type="EMBL" id="KDR53036.1"/>
    </source>
</evidence>
<dbReference type="SUPFAM" id="SSF56935">
    <property type="entry name" value="Porins"/>
    <property type="match status" value="1"/>
</dbReference>
<protein>
    <recommendedName>
        <fullName evidence="4">Outer membrane protein transport protein, Ompp1/FadL/TodX family</fullName>
    </recommendedName>
</protein>
<dbReference type="EMBL" id="JNGW01000033">
    <property type="protein sequence ID" value="KDR53036.1"/>
    <property type="molecule type" value="Genomic_DNA"/>
</dbReference>
<proteinExistence type="predicted"/>
<dbReference type="PATRIC" id="fig|1122985.7.peg.904"/>
<sequence>MKKVIGIVLASAVGMVAFAQSGTNSPYSQFGLGVLSEQSSGFNRGMNGLGLGFHEGNQVNYLNPASYARLDTLTFLFDAGFSLHLTNFEENGVKRNAKNANIEYVVAGFKVGRKLGFSFGLIPFTNVGYEYSSTSALTNQPGSTTLTNTYTGTGGVRQAYLGVGWEPIKGLAVGANVSYMWGDYDRRFINSYSDASANSVVKQYTVDIRNYKVDFGAQYTAKLSAKDYITLGLTFSPTHKIGGKPEVQKILTNSQTNVSDTTSYGGDFDLSIPNSFGVGLMWNHNDKFKVGVDYTLQQWASVKFPSFETEGGVSTFALRDNLLTDRHKFTLGGEFCPAPLSRKFFNRVHYRAGVSYTTPYIKVYGNDGPTEMSASIGFGVPIINVYNNRSFLNISAQWARSTSKNFITENVFRINVGLTFNEMWFRKMKLE</sequence>